<dbReference type="RefSeq" id="WP_006776843.1">
    <property type="nucleotide sequence ID" value="NZ_BQNJ01000002.1"/>
</dbReference>
<dbReference type="PANTHER" id="PTHR43833">
    <property type="entry name" value="POTASSIUM CHANNEL PROTEIN 2-RELATED-RELATED"/>
    <property type="match status" value="1"/>
</dbReference>
<dbReference type="Pfam" id="PF02254">
    <property type="entry name" value="TrkA_N"/>
    <property type="match status" value="1"/>
</dbReference>
<protein>
    <submittedName>
        <fullName evidence="3">Potassium transporter Trk</fullName>
    </submittedName>
    <submittedName>
        <fullName evidence="4">TrkA family potassium uptake protein</fullName>
    </submittedName>
</protein>
<reference evidence="4 5" key="1">
    <citation type="submission" date="2019-09" db="EMBL/GenBank/DDBJ databases">
        <title>Draft genome sequencing of Hungatella hathewayi 123Y-2.</title>
        <authorList>
            <person name="Lv Q."/>
            <person name="Li S."/>
        </authorList>
    </citation>
    <scope>NUCLEOTIDE SEQUENCE [LARGE SCALE GENOMIC DNA]</scope>
    <source>
        <strain evidence="4 5">123Y-2</strain>
    </source>
</reference>
<feature type="domain" description="RCK C-terminal" evidence="2">
    <location>
        <begin position="139"/>
        <end position="223"/>
    </location>
</feature>
<dbReference type="InterPro" id="IPR006037">
    <property type="entry name" value="RCK_C"/>
</dbReference>
<reference evidence="3" key="2">
    <citation type="submission" date="2022-01" db="EMBL/GenBank/DDBJ databases">
        <title>Novel bile acid biosynthetic pathways are enriched in the microbiome of centenarians.</title>
        <authorList>
            <person name="Sato Y."/>
            <person name="Atarashi K."/>
            <person name="Plichta R.D."/>
            <person name="Arai Y."/>
            <person name="Sasajima S."/>
            <person name="Kearney M.S."/>
            <person name="Suda W."/>
            <person name="Takeshita K."/>
            <person name="Sasaki T."/>
            <person name="Okamoto S."/>
            <person name="Skelly N.A."/>
            <person name="Okamura Y."/>
            <person name="Vlamakis H."/>
            <person name="Li Y."/>
            <person name="Tanoue T."/>
            <person name="Takei H."/>
            <person name="Nittono H."/>
            <person name="Narushima S."/>
            <person name="Irie J."/>
            <person name="Itoh H."/>
            <person name="Moriya K."/>
            <person name="Sugiura Y."/>
            <person name="Suematsu M."/>
            <person name="Moritoki N."/>
            <person name="Shibata S."/>
            <person name="Littman R.D."/>
            <person name="Fischbach A.M."/>
            <person name="Uwamino Y."/>
            <person name="Inoue T."/>
            <person name="Honda A."/>
            <person name="Hattori M."/>
            <person name="Murai T."/>
            <person name="Xavier J.R."/>
            <person name="Hirose N."/>
            <person name="Honda K."/>
        </authorList>
    </citation>
    <scope>NUCLEOTIDE SEQUENCE</scope>
    <source>
        <strain evidence="3">CE91-St55</strain>
    </source>
</reference>
<feature type="domain" description="RCK N-terminal" evidence="1">
    <location>
        <begin position="7"/>
        <end position="123"/>
    </location>
</feature>
<dbReference type="GO" id="GO:0006813">
    <property type="term" value="P:potassium ion transport"/>
    <property type="evidence" value="ECO:0007669"/>
    <property type="project" value="InterPro"/>
</dbReference>
<name>A0A174XCQ3_9FIRM</name>
<dbReference type="EMBL" id="BQNJ01000002">
    <property type="protein sequence ID" value="GKH03183.1"/>
    <property type="molecule type" value="Genomic_DNA"/>
</dbReference>
<dbReference type="PANTHER" id="PTHR43833:SF7">
    <property type="entry name" value="KTR SYSTEM POTASSIUM UPTAKE PROTEIN C"/>
    <property type="match status" value="1"/>
</dbReference>
<evidence type="ECO:0000259" key="2">
    <source>
        <dbReference type="PROSITE" id="PS51202"/>
    </source>
</evidence>
<dbReference type="Pfam" id="PF02080">
    <property type="entry name" value="TrkA_C"/>
    <property type="match status" value="1"/>
</dbReference>
<organism evidence="4 5">
    <name type="scientific">Hungatella hathewayi</name>
    <dbReference type="NCBI Taxonomy" id="154046"/>
    <lineage>
        <taxon>Bacteria</taxon>
        <taxon>Bacillati</taxon>
        <taxon>Bacillota</taxon>
        <taxon>Clostridia</taxon>
        <taxon>Lachnospirales</taxon>
        <taxon>Lachnospiraceae</taxon>
        <taxon>Hungatella</taxon>
    </lineage>
</organism>
<dbReference type="SUPFAM" id="SSF51735">
    <property type="entry name" value="NAD(P)-binding Rossmann-fold domains"/>
    <property type="match status" value="1"/>
</dbReference>
<comment type="caution">
    <text evidence="4">The sequence shown here is derived from an EMBL/GenBank/DDBJ whole genome shotgun (WGS) entry which is preliminary data.</text>
</comment>
<dbReference type="AlphaFoldDB" id="A0A174XCQ3"/>
<gene>
    <name evidence="3" type="ORF">CE91St55_51640</name>
    <name evidence="4" type="ORF">GNE07_27065</name>
</gene>
<evidence type="ECO:0000259" key="1">
    <source>
        <dbReference type="PROSITE" id="PS51201"/>
    </source>
</evidence>
<accession>A0A174XCQ3</accession>
<dbReference type="OrthoDB" id="9776294at2"/>
<dbReference type="Proteomes" id="UP001055091">
    <property type="component" value="Unassembled WGS sequence"/>
</dbReference>
<dbReference type="GO" id="GO:0008324">
    <property type="term" value="F:monoatomic cation transmembrane transporter activity"/>
    <property type="evidence" value="ECO:0007669"/>
    <property type="project" value="InterPro"/>
</dbReference>
<proteinExistence type="predicted"/>
<dbReference type="InterPro" id="IPR036291">
    <property type="entry name" value="NAD(P)-bd_dom_sf"/>
</dbReference>
<sequence>MKRRNDTIEYGIIGLGRFGTALATALSEAGKEVMVVDNTESKVKQIRDLVSEAFVVEGIDRDSFESAGIQNCETVIVCIGEKIDTSILATLTVISMGVPRVISKATSAEHGCVLEKIGAEVVYPEKDIAIRLARRLVSPHALDFISLNDDIAVSEIRLTSVLEGRSVMEAGIRNRFGLNIVAMERERDTTIDIQPTYRFRKEDVIVVIGKRDHINKFERYLSEEQR</sequence>
<dbReference type="InterPro" id="IPR003148">
    <property type="entry name" value="RCK_N"/>
</dbReference>
<dbReference type="InterPro" id="IPR050721">
    <property type="entry name" value="Trk_Ktr_HKT_K-transport"/>
</dbReference>
<dbReference type="EMBL" id="WNME01000030">
    <property type="protein sequence ID" value="MUB66679.1"/>
    <property type="molecule type" value="Genomic_DNA"/>
</dbReference>
<evidence type="ECO:0000313" key="3">
    <source>
        <dbReference type="EMBL" id="GKH03183.1"/>
    </source>
</evidence>
<dbReference type="GeneID" id="93150128"/>
<evidence type="ECO:0000313" key="5">
    <source>
        <dbReference type="Proteomes" id="UP000434223"/>
    </source>
</evidence>
<dbReference type="PROSITE" id="PS51201">
    <property type="entry name" value="RCK_N"/>
    <property type="match status" value="1"/>
</dbReference>
<dbReference type="Gene3D" id="3.30.70.1450">
    <property type="entry name" value="Regulator of K+ conductance, C-terminal domain"/>
    <property type="match status" value="1"/>
</dbReference>
<dbReference type="InterPro" id="IPR036721">
    <property type="entry name" value="RCK_C_sf"/>
</dbReference>
<dbReference type="PROSITE" id="PS51202">
    <property type="entry name" value="RCK_C"/>
    <property type="match status" value="1"/>
</dbReference>
<dbReference type="SUPFAM" id="SSF116726">
    <property type="entry name" value="TrkA C-terminal domain-like"/>
    <property type="match status" value="1"/>
</dbReference>
<evidence type="ECO:0000313" key="4">
    <source>
        <dbReference type="EMBL" id="MUB66679.1"/>
    </source>
</evidence>
<dbReference type="Gene3D" id="3.40.50.720">
    <property type="entry name" value="NAD(P)-binding Rossmann-like Domain"/>
    <property type="match status" value="1"/>
</dbReference>
<dbReference type="Proteomes" id="UP000434223">
    <property type="component" value="Unassembled WGS sequence"/>
</dbReference>